<keyword evidence="2" id="KW-0560">Oxidoreductase</keyword>
<dbReference type="SUPFAM" id="SSF51735">
    <property type="entry name" value="NAD(P)-binding Rossmann-fold domains"/>
    <property type="match status" value="1"/>
</dbReference>
<dbReference type="AlphaFoldDB" id="A0A8J3RAL6"/>
<comment type="similarity">
    <text evidence="1">Belongs to the short-chain dehydrogenases/reductases (SDR) family.</text>
</comment>
<dbReference type="GO" id="GO:0016491">
    <property type="term" value="F:oxidoreductase activity"/>
    <property type="evidence" value="ECO:0007669"/>
    <property type="project" value="UniProtKB-KW"/>
</dbReference>
<dbReference type="InterPro" id="IPR057326">
    <property type="entry name" value="KR_dom"/>
</dbReference>
<evidence type="ECO:0000256" key="2">
    <source>
        <dbReference type="ARBA" id="ARBA00023002"/>
    </source>
</evidence>
<reference evidence="4" key="1">
    <citation type="submission" date="2021-01" db="EMBL/GenBank/DDBJ databases">
        <title>Whole genome shotgun sequence of Sphaerimonospora thailandensis NBRC 107569.</title>
        <authorList>
            <person name="Komaki H."/>
            <person name="Tamura T."/>
        </authorList>
    </citation>
    <scope>NUCLEOTIDE SEQUENCE</scope>
    <source>
        <strain evidence="4">NBRC 107569</strain>
    </source>
</reference>
<dbReference type="InterPro" id="IPR036291">
    <property type="entry name" value="NAD(P)-bd_dom_sf"/>
</dbReference>
<dbReference type="SMART" id="SM00822">
    <property type="entry name" value="PKS_KR"/>
    <property type="match status" value="1"/>
</dbReference>
<accession>A0A8J3RAL6</accession>
<evidence type="ECO:0000313" key="5">
    <source>
        <dbReference type="Proteomes" id="UP000610966"/>
    </source>
</evidence>
<dbReference type="FunFam" id="3.40.50.720:FF:000084">
    <property type="entry name" value="Short-chain dehydrogenase reductase"/>
    <property type="match status" value="1"/>
</dbReference>
<protein>
    <submittedName>
        <fullName evidence="4">3-oxoacyl-ACP reductase</fullName>
    </submittedName>
</protein>
<proteinExistence type="inferred from homology"/>
<dbReference type="RefSeq" id="WP_204016826.1">
    <property type="nucleotide sequence ID" value="NZ_BOOG01000030.1"/>
</dbReference>
<sequence>MDLALGGKTAFVTGGTDGIGLAIAQALAAEGVGVAVCGRDAARLDAAVSQLAGSGARHEGAQHQGAQHQGVPVHGVQADVTDPVRLGEAVREAAERLGGLDLLVANAGGASGGGLLDSTPDDWAYTYAVNVLHAANAIRAAVPYFERRGGGSALIIASVTGWKPGPRSSYASAKAAEIHLAAALGQELGPRRIRVNALSPGSVLFEGGGWDEFRQARPERFAAFAREDFPMGRLVELREVTDVACFLLSDRASGINGANVCVDGGQDHPTAGRFFP</sequence>
<comment type="caution">
    <text evidence="4">The sequence shown here is derived from an EMBL/GenBank/DDBJ whole genome shotgun (WGS) entry which is preliminary data.</text>
</comment>
<gene>
    <name evidence="4" type="ORF">Mth01_33820</name>
</gene>
<dbReference type="EMBL" id="BOOG01000030">
    <property type="protein sequence ID" value="GIH71129.1"/>
    <property type="molecule type" value="Genomic_DNA"/>
</dbReference>
<dbReference type="PANTHER" id="PTHR43943:SF17">
    <property type="entry name" value="3-PHENYLPROPIONATE-DIHYDRODIOL_CINNAMIC ACID-DIHYDRODIOL DEHYDROGENASE"/>
    <property type="match status" value="1"/>
</dbReference>
<dbReference type="InterPro" id="IPR002347">
    <property type="entry name" value="SDR_fam"/>
</dbReference>
<dbReference type="Gene3D" id="3.40.50.720">
    <property type="entry name" value="NAD(P)-binding Rossmann-like Domain"/>
    <property type="match status" value="1"/>
</dbReference>
<dbReference type="PANTHER" id="PTHR43943">
    <property type="entry name" value="DEHYDROGENASE/REDUCTASE (SDR FAMILY) MEMBER 4"/>
    <property type="match status" value="1"/>
</dbReference>
<organism evidence="4 5">
    <name type="scientific">Sphaerimonospora thailandensis</name>
    <dbReference type="NCBI Taxonomy" id="795644"/>
    <lineage>
        <taxon>Bacteria</taxon>
        <taxon>Bacillati</taxon>
        <taxon>Actinomycetota</taxon>
        <taxon>Actinomycetes</taxon>
        <taxon>Streptosporangiales</taxon>
        <taxon>Streptosporangiaceae</taxon>
        <taxon>Sphaerimonospora</taxon>
    </lineage>
</organism>
<dbReference type="Pfam" id="PF13561">
    <property type="entry name" value="adh_short_C2"/>
    <property type="match status" value="1"/>
</dbReference>
<feature type="domain" description="Ketoreductase" evidence="3">
    <location>
        <begin position="8"/>
        <end position="213"/>
    </location>
</feature>
<dbReference type="Proteomes" id="UP000610966">
    <property type="component" value="Unassembled WGS sequence"/>
</dbReference>
<dbReference type="PRINTS" id="PR00081">
    <property type="entry name" value="GDHRDH"/>
</dbReference>
<evidence type="ECO:0000313" key="4">
    <source>
        <dbReference type="EMBL" id="GIH71129.1"/>
    </source>
</evidence>
<name>A0A8J3RAL6_9ACTN</name>
<keyword evidence="5" id="KW-1185">Reference proteome</keyword>
<evidence type="ECO:0000259" key="3">
    <source>
        <dbReference type="SMART" id="SM00822"/>
    </source>
</evidence>
<evidence type="ECO:0000256" key="1">
    <source>
        <dbReference type="ARBA" id="ARBA00006484"/>
    </source>
</evidence>
<dbReference type="CDD" id="cd05233">
    <property type="entry name" value="SDR_c"/>
    <property type="match status" value="1"/>
</dbReference>